<dbReference type="PANTHER" id="PTHR34351:SF1">
    <property type="entry name" value="SLR1927 PROTEIN"/>
    <property type="match status" value="1"/>
</dbReference>
<evidence type="ECO:0000313" key="3">
    <source>
        <dbReference type="EMBL" id="MCT2585908.1"/>
    </source>
</evidence>
<gene>
    <name evidence="3" type="ORF">JT362_22585</name>
</gene>
<sequence length="389" mass="41780">MPRLTGRGVVVLVTAVVCFVLAEWLGYPLLRGVAGAALGVVLAALLVTARRPRVAVTRAVYPDRVRRGQPAFAQLSVRNPGGRWQGEFTAGDPMGSGFHAVTVRALGPGAQATYHYDLPTRRRGRFQVGPLTLQRADPLGLGRSRLTTGDTTTLWVHPRVLPVRALAGGHPRHHHEGRTRDETLHGSLDLRDVREYVVGDEVRHLHWKATARTGRLMVRDYVDPEQPRFTTLLDTRVELTTEAAFEDAVDLAASLLTASATAGHRCRLVTSGELDVGVAGGTQSVRRLLDELCELTPATDVDRPLVPPEFARSGDRGGALVVVLAGAHPADLAALATLRQHYATTVAVVLNAYPGHGPTGVAVRVPGMRVLHASDAADAVRRWNVVVAG</sequence>
<evidence type="ECO:0000256" key="1">
    <source>
        <dbReference type="SAM" id="Phobius"/>
    </source>
</evidence>
<keyword evidence="4" id="KW-1185">Reference proteome</keyword>
<dbReference type="Proteomes" id="UP001156441">
    <property type="component" value="Unassembled WGS sequence"/>
</dbReference>
<name>A0ABT2JDF4_9PSEU</name>
<protein>
    <submittedName>
        <fullName evidence="3">DUF58 domain-containing protein</fullName>
    </submittedName>
</protein>
<comment type="caution">
    <text evidence="3">The sequence shown here is derived from an EMBL/GenBank/DDBJ whole genome shotgun (WGS) entry which is preliminary data.</text>
</comment>
<dbReference type="PANTHER" id="PTHR34351">
    <property type="entry name" value="SLR1927 PROTEIN-RELATED"/>
    <property type="match status" value="1"/>
</dbReference>
<keyword evidence="1" id="KW-0812">Transmembrane</keyword>
<accession>A0ABT2JDF4</accession>
<evidence type="ECO:0000313" key="4">
    <source>
        <dbReference type="Proteomes" id="UP001156441"/>
    </source>
</evidence>
<keyword evidence="1" id="KW-0472">Membrane</keyword>
<reference evidence="3 4" key="1">
    <citation type="submission" date="2021-02" db="EMBL/GenBank/DDBJ databases">
        <title>Actinophytocola xerophila sp. nov., isolated from soil of cotton cropping field.</title>
        <authorList>
            <person name="Huang R."/>
            <person name="Chen X."/>
            <person name="Ge X."/>
            <person name="Liu W."/>
        </authorList>
    </citation>
    <scope>NUCLEOTIDE SEQUENCE [LARGE SCALE GENOMIC DNA]</scope>
    <source>
        <strain evidence="3 4">S1-96</strain>
    </source>
</reference>
<dbReference type="Pfam" id="PF01882">
    <property type="entry name" value="DUF58"/>
    <property type="match status" value="1"/>
</dbReference>
<dbReference type="InterPro" id="IPR002881">
    <property type="entry name" value="DUF58"/>
</dbReference>
<organism evidence="3 4">
    <name type="scientific">Actinophytocola gossypii</name>
    <dbReference type="NCBI Taxonomy" id="2812003"/>
    <lineage>
        <taxon>Bacteria</taxon>
        <taxon>Bacillati</taxon>
        <taxon>Actinomycetota</taxon>
        <taxon>Actinomycetes</taxon>
        <taxon>Pseudonocardiales</taxon>
        <taxon>Pseudonocardiaceae</taxon>
    </lineage>
</organism>
<feature type="domain" description="DUF58" evidence="2">
    <location>
        <begin position="192"/>
        <end position="348"/>
    </location>
</feature>
<feature type="transmembrane region" description="Helical" evidence="1">
    <location>
        <begin position="32"/>
        <end position="49"/>
    </location>
</feature>
<evidence type="ECO:0000259" key="2">
    <source>
        <dbReference type="Pfam" id="PF01882"/>
    </source>
</evidence>
<keyword evidence="1" id="KW-1133">Transmembrane helix</keyword>
<proteinExistence type="predicted"/>
<dbReference type="EMBL" id="JAFFZE010000016">
    <property type="protein sequence ID" value="MCT2585908.1"/>
    <property type="molecule type" value="Genomic_DNA"/>
</dbReference>